<evidence type="ECO:0008006" key="4">
    <source>
        <dbReference type="Google" id="ProtNLM"/>
    </source>
</evidence>
<organism evidence="2 3">
    <name type="scientific">Bacillus manliponensis</name>
    <dbReference type="NCBI Taxonomy" id="574376"/>
    <lineage>
        <taxon>Bacteria</taxon>
        <taxon>Bacillati</taxon>
        <taxon>Bacillota</taxon>
        <taxon>Bacilli</taxon>
        <taxon>Bacillales</taxon>
        <taxon>Bacillaceae</taxon>
        <taxon>Bacillus</taxon>
        <taxon>Bacillus cereus group</taxon>
    </lineage>
</organism>
<keyword evidence="1" id="KW-0732">Signal</keyword>
<dbReference type="STRING" id="574376.BAMA_06755"/>
<dbReference type="AlphaFoldDB" id="A0A073K7K9"/>
<dbReference type="EMBL" id="JOTN01000016">
    <property type="protein sequence ID" value="KEK18253.1"/>
    <property type="molecule type" value="Genomic_DNA"/>
</dbReference>
<dbReference type="OrthoDB" id="2377048at2"/>
<sequence length="105" mass="12418">MKRLLASFILIMTLVTIYFSFSAHAQPPYAKWGKIAVQKTKEKYPKAQIIDYLHIGRKPKTIRISVEKFKLWLKEGEKEFGVFVDVEFETKTEQFLKISFQETDR</sequence>
<evidence type="ECO:0000256" key="1">
    <source>
        <dbReference type="SAM" id="SignalP"/>
    </source>
</evidence>
<gene>
    <name evidence="2" type="ORF">BAMA_06755</name>
</gene>
<dbReference type="RefSeq" id="WP_034641583.1">
    <property type="nucleotide sequence ID" value="NZ_CBCSJC010000013.1"/>
</dbReference>
<comment type="caution">
    <text evidence="2">The sequence shown here is derived from an EMBL/GenBank/DDBJ whole genome shotgun (WGS) entry which is preliminary data.</text>
</comment>
<name>A0A073K7K9_9BACI</name>
<feature type="signal peptide" evidence="1">
    <location>
        <begin position="1"/>
        <end position="25"/>
    </location>
</feature>
<accession>A0A073K7K9</accession>
<dbReference type="InterPro" id="IPR024987">
    <property type="entry name" value="DUF3889"/>
</dbReference>
<feature type="chain" id="PRO_5001690913" description="DUF3889 domain-containing protein" evidence="1">
    <location>
        <begin position="26"/>
        <end position="105"/>
    </location>
</feature>
<dbReference type="Pfam" id="PF13028">
    <property type="entry name" value="DUF3889"/>
    <property type="match status" value="1"/>
</dbReference>
<dbReference type="Gene3D" id="3.10.450.390">
    <property type="entry name" value="Protein of unknown function DUF3889"/>
    <property type="match status" value="1"/>
</dbReference>
<protein>
    <recommendedName>
        <fullName evidence="4">DUF3889 domain-containing protein</fullName>
    </recommendedName>
</protein>
<proteinExistence type="predicted"/>
<reference evidence="2 3" key="1">
    <citation type="submission" date="2014-06" db="EMBL/GenBank/DDBJ databases">
        <title>Draft genome sequence of Bacillus manliponensis JCM 15802 (MCCC 1A00708).</title>
        <authorList>
            <person name="Lai Q."/>
            <person name="Liu Y."/>
            <person name="Shao Z."/>
        </authorList>
    </citation>
    <scope>NUCLEOTIDE SEQUENCE [LARGE SCALE GENOMIC DNA]</scope>
    <source>
        <strain evidence="2 3">JCM 15802</strain>
    </source>
</reference>
<dbReference type="Proteomes" id="UP000027822">
    <property type="component" value="Unassembled WGS sequence"/>
</dbReference>
<keyword evidence="3" id="KW-1185">Reference proteome</keyword>
<evidence type="ECO:0000313" key="2">
    <source>
        <dbReference type="EMBL" id="KEK18253.1"/>
    </source>
</evidence>
<evidence type="ECO:0000313" key="3">
    <source>
        <dbReference type="Proteomes" id="UP000027822"/>
    </source>
</evidence>
<dbReference type="eggNOG" id="COG0823">
    <property type="taxonomic scope" value="Bacteria"/>
</dbReference>